<evidence type="ECO:0000313" key="2">
    <source>
        <dbReference type="EMBL" id="SHH74342.1"/>
    </source>
</evidence>
<dbReference type="GO" id="GO:0003677">
    <property type="term" value="F:DNA binding"/>
    <property type="evidence" value="ECO:0007669"/>
    <property type="project" value="InterPro"/>
</dbReference>
<dbReference type="EMBL" id="FQXM01000011">
    <property type="protein sequence ID" value="SHH74342.1"/>
    <property type="molecule type" value="Genomic_DNA"/>
</dbReference>
<organism evidence="2 3">
    <name type="scientific">Clostridium grantii DSM 8605</name>
    <dbReference type="NCBI Taxonomy" id="1121316"/>
    <lineage>
        <taxon>Bacteria</taxon>
        <taxon>Bacillati</taxon>
        <taxon>Bacillota</taxon>
        <taxon>Clostridia</taxon>
        <taxon>Eubacteriales</taxon>
        <taxon>Clostridiaceae</taxon>
        <taxon>Clostridium</taxon>
    </lineage>
</organism>
<dbReference type="Proteomes" id="UP000184447">
    <property type="component" value="Unassembled WGS sequence"/>
</dbReference>
<dbReference type="AlphaFoldDB" id="A0A1M5VGC7"/>
<protein>
    <submittedName>
        <fullName evidence="2">Transposase DDE domain-containing protein</fullName>
    </submittedName>
</protein>
<dbReference type="GO" id="GO:0006313">
    <property type="term" value="P:DNA transposition"/>
    <property type="evidence" value="ECO:0007669"/>
    <property type="project" value="InterPro"/>
</dbReference>
<name>A0A1M5VGC7_9CLOT</name>
<gene>
    <name evidence="2" type="ORF">SAMN02745207_02293</name>
</gene>
<evidence type="ECO:0000313" key="3">
    <source>
        <dbReference type="Proteomes" id="UP000184447"/>
    </source>
</evidence>
<accession>A0A1M5VGC7</accession>
<dbReference type="InterPro" id="IPR002559">
    <property type="entry name" value="Transposase_11"/>
</dbReference>
<keyword evidence="3" id="KW-1185">Reference proteome</keyword>
<dbReference type="OrthoDB" id="9794050at2"/>
<sequence length="139" mass="16103">MIIASKITHYKTGERAIAEEMITKLCELGTRNDLLLFDRGYPSRDFIKFIEEKQLKYLMSVSSAFLKVVVNAPDKDQVIEVKYKGDLLKMRVLKFELNSGVIETLITNIFDEDFSVADFKELYFIGFPLRNLIYTCSKI</sequence>
<evidence type="ECO:0000259" key="1">
    <source>
        <dbReference type="Pfam" id="PF01609"/>
    </source>
</evidence>
<dbReference type="Pfam" id="PF01609">
    <property type="entry name" value="DDE_Tnp_1"/>
    <property type="match status" value="1"/>
</dbReference>
<dbReference type="GO" id="GO:0004803">
    <property type="term" value="F:transposase activity"/>
    <property type="evidence" value="ECO:0007669"/>
    <property type="project" value="InterPro"/>
</dbReference>
<reference evidence="2 3" key="1">
    <citation type="submission" date="2016-11" db="EMBL/GenBank/DDBJ databases">
        <authorList>
            <person name="Jaros S."/>
            <person name="Januszkiewicz K."/>
            <person name="Wedrychowicz H."/>
        </authorList>
    </citation>
    <scope>NUCLEOTIDE SEQUENCE [LARGE SCALE GENOMIC DNA]</scope>
    <source>
        <strain evidence="2 3">DSM 8605</strain>
    </source>
</reference>
<proteinExistence type="predicted"/>
<feature type="domain" description="Transposase IS4-like" evidence="1">
    <location>
        <begin position="2"/>
        <end position="123"/>
    </location>
</feature>